<dbReference type="AlphaFoldDB" id="A0A5B7BW01"/>
<dbReference type="PANTHER" id="PTHR31371:SF14">
    <property type="entry name" value="SIMILARITY TO UNKNOWN PROTEIN"/>
    <property type="match status" value="1"/>
</dbReference>
<accession>A0A5B7BW01</accession>
<protein>
    <recommendedName>
        <fullName evidence="1">DUF3475 domain-containing protein</fullName>
    </recommendedName>
</protein>
<dbReference type="PANTHER" id="PTHR31371">
    <property type="entry name" value="BNAC09G50660D PROTEIN"/>
    <property type="match status" value="1"/>
</dbReference>
<dbReference type="GO" id="GO:0045927">
    <property type="term" value="P:positive regulation of growth"/>
    <property type="evidence" value="ECO:0007669"/>
    <property type="project" value="InterPro"/>
</dbReference>
<organism evidence="2">
    <name type="scientific">Davidia involucrata</name>
    <name type="common">Dove tree</name>
    <dbReference type="NCBI Taxonomy" id="16924"/>
    <lineage>
        <taxon>Eukaryota</taxon>
        <taxon>Viridiplantae</taxon>
        <taxon>Streptophyta</taxon>
        <taxon>Embryophyta</taxon>
        <taxon>Tracheophyta</taxon>
        <taxon>Spermatophyta</taxon>
        <taxon>Magnoliopsida</taxon>
        <taxon>eudicotyledons</taxon>
        <taxon>Gunneridae</taxon>
        <taxon>Pentapetalae</taxon>
        <taxon>asterids</taxon>
        <taxon>Cornales</taxon>
        <taxon>Nyssaceae</taxon>
        <taxon>Davidia</taxon>
    </lineage>
</organism>
<evidence type="ECO:0000259" key="1">
    <source>
        <dbReference type="Pfam" id="PF11961"/>
    </source>
</evidence>
<dbReference type="EMBL" id="GHES01042015">
    <property type="protein sequence ID" value="MPA72574.1"/>
    <property type="molecule type" value="Transcribed_RNA"/>
</dbReference>
<evidence type="ECO:0000313" key="2">
    <source>
        <dbReference type="EMBL" id="MPA72574.1"/>
    </source>
</evidence>
<feature type="domain" description="DUF3475" evidence="1">
    <location>
        <begin position="4"/>
        <end position="34"/>
    </location>
</feature>
<dbReference type="InterPro" id="IPR021864">
    <property type="entry name" value="DUF3475"/>
</dbReference>
<sequence length="105" mass="12002">MNVRLLAKSISLEGVRKIVSNDEAFLLGLASAEMVENLRLVAKSVSRISKMCEDSNLRSFDRFFTEFANAGRDPHNWALSLKEMESKNKKMDRFVTITATLYREI</sequence>
<gene>
    <name evidence="2" type="ORF">Din_042015</name>
</gene>
<reference evidence="2" key="1">
    <citation type="submission" date="2019-08" db="EMBL/GenBank/DDBJ databases">
        <title>Reference gene set and small RNA set construction with multiple tissues from Davidia involucrata Baill.</title>
        <authorList>
            <person name="Yang H."/>
            <person name="Zhou C."/>
            <person name="Li G."/>
            <person name="Wang J."/>
            <person name="Gao P."/>
            <person name="Wang M."/>
            <person name="Wang R."/>
            <person name="Zhao Y."/>
        </authorList>
    </citation>
    <scope>NUCLEOTIDE SEQUENCE</scope>
    <source>
        <tissue evidence="2">Mixed with DoveR01_LX</tissue>
    </source>
</reference>
<name>A0A5B7BW01_DAVIN</name>
<proteinExistence type="predicted"/>
<dbReference type="Pfam" id="PF11961">
    <property type="entry name" value="DUF3475"/>
    <property type="match status" value="1"/>
</dbReference>